<evidence type="ECO:0000313" key="1">
    <source>
        <dbReference type="EMBL" id="KAJ1895803.1"/>
    </source>
</evidence>
<protein>
    <submittedName>
        <fullName evidence="1">Uncharacterized protein</fullName>
    </submittedName>
</protein>
<keyword evidence="2" id="KW-1185">Reference proteome</keyword>
<accession>A0ACC1ILF8</accession>
<proteinExistence type="predicted"/>
<sequence>MMRSSRNVHDPVYPTYSPYLTTESQIQSLKSMLAQGDAENREIRSRIDKFELPIENMLAEDNGKDAEINTLKNENSENDRLRSKRNRLQSENKELQRNDAITQKTQEALYSLVLSKHAEIEQLRANVKRKRTYTGAPHDATEHAQSFKKRASDKIADITAQLADTRKDLAALADNKRRLKEDTVSLAKQLAQANNSLACKDAHITSLEAQARTETGSNDGTRTRHATSGTQVNRYSAAPNGKGNWDHQNKIARLNSKLTKADRAQEHSARQLEKMEKWLEVKERDIMTLIEKLADQPFGSGPMDRGLGPKQSVKGIYLEFLINTPDTSMESPAESPVRASALKQHLQYVAVANSLVRNGPSNGHTAPRTRAEDYPTDGSSNVSASHSNHKYNGKIVRFAPD</sequence>
<organism evidence="1 2">
    <name type="scientific">Kickxella alabastrina</name>
    <dbReference type="NCBI Taxonomy" id="61397"/>
    <lineage>
        <taxon>Eukaryota</taxon>
        <taxon>Fungi</taxon>
        <taxon>Fungi incertae sedis</taxon>
        <taxon>Zoopagomycota</taxon>
        <taxon>Kickxellomycotina</taxon>
        <taxon>Kickxellomycetes</taxon>
        <taxon>Kickxellales</taxon>
        <taxon>Kickxellaceae</taxon>
        <taxon>Kickxella</taxon>
    </lineage>
</organism>
<comment type="caution">
    <text evidence="1">The sequence shown here is derived from an EMBL/GenBank/DDBJ whole genome shotgun (WGS) entry which is preliminary data.</text>
</comment>
<reference evidence="1" key="1">
    <citation type="submission" date="2022-07" db="EMBL/GenBank/DDBJ databases">
        <title>Phylogenomic reconstructions and comparative analyses of Kickxellomycotina fungi.</title>
        <authorList>
            <person name="Reynolds N.K."/>
            <person name="Stajich J.E."/>
            <person name="Barry K."/>
            <person name="Grigoriev I.V."/>
            <person name="Crous P."/>
            <person name="Smith M.E."/>
        </authorList>
    </citation>
    <scope>NUCLEOTIDE SEQUENCE</scope>
    <source>
        <strain evidence="1">Benny 63K</strain>
    </source>
</reference>
<dbReference type="EMBL" id="JANBPG010000522">
    <property type="protein sequence ID" value="KAJ1895803.1"/>
    <property type="molecule type" value="Genomic_DNA"/>
</dbReference>
<name>A0ACC1ILF8_9FUNG</name>
<gene>
    <name evidence="1" type="ORF">LPJ66_004366</name>
</gene>
<dbReference type="Proteomes" id="UP001150581">
    <property type="component" value="Unassembled WGS sequence"/>
</dbReference>
<evidence type="ECO:0000313" key="2">
    <source>
        <dbReference type="Proteomes" id="UP001150581"/>
    </source>
</evidence>